<organism evidence="1">
    <name type="scientific">Planktothricoides raciborskii GIHE-MW2</name>
    <dbReference type="NCBI Taxonomy" id="2792601"/>
    <lineage>
        <taxon>Bacteria</taxon>
        <taxon>Bacillati</taxon>
        <taxon>Cyanobacteriota</taxon>
        <taxon>Cyanophyceae</taxon>
        <taxon>Oscillatoriophycideae</taxon>
        <taxon>Oscillatoriales</taxon>
        <taxon>Oscillatoriaceae</taxon>
        <taxon>Planktothricoides</taxon>
    </lineage>
</organism>
<evidence type="ECO:0000313" key="1">
    <source>
        <dbReference type="EMBL" id="XCM34556.1"/>
    </source>
</evidence>
<dbReference type="EMBL" id="CP159837">
    <property type="protein sequence ID" value="XCM34556.1"/>
    <property type="molecule type" value="Genomic_DNA"/>
</dbReference>
<evidence type="ECO:0008006" key="2">
    <source>
        <dbReference type="Google" id="ProtNLM"/>
    </source>
</evidence>
<name>A0AAU8J8L9_9CYAN</name>
<protein>
    <recommendedName>
        <fullName evidence="2">DUF433 domain-containing protein</fullName>
    </recommendedName>
</protein>
<dbReference type="AlphaFoldDB" id="A0AAU8J8L9"/>
<accession>A0AAU8J8L9</accession>
<dbReference type="RefSeq" id="WP_354634615.1">
    <property type="nucleotide sequence ID" value="NZ_CP159837.1"/>
</dbReference>
<reference evidence="1" key="1">
    <citation type="submission" date="2024-07" db="EMBL/GenBank/DDBJ databases">
        <authorList>
            <person name="Kim Y.J."/>
            <person name="Jeong J.Y."/>
        </authorList>
    </citation>
    <scope>NUCLEOTIDE SEQUENCE</scope>
    <source>
        <strain evidence="1">GIHE-MW2</strain>
    </source>
</reference>
<sequence>MTPASNPESANTQLPNLTLSSEQVAQLDWLRMAIGAENTKEAILRSISVMVTLKQNLKSGSQLFIHNSDGQIRLLIPELEPSPIENWQYLVERPHPWRRQLYIKGRKLLASTVWRDAIANEMSPEEAAENWDLPIAAIQEVMHYCEMHQELLQLEAEEERYRLEAKGVSLESKTTA</sequence>
<proteinExistence type="predicted"/>
<gene>
    <name evidence="1" type="ORF">ABWT76_003162</name>
</gene>